<comment type="caution">
    <text evidence="1">The sequence shown here is derived from an EMBL/GenBank/DDBJ whole genome shotgun (WGS) entry which is preliminary data.</text>
</comment>
<accession>A0ABQ0YHH7</accession>
<sequence length="39" mass="4230">MAKATNATGDLPENLGVTLGEVRRVAMRIDGILQEFDAR</sequence>
<dbReference type="EMBL" id="BLAH01000037">
    <property type="protein sequence ID" value="GES35995.1"/>
    <property type="molecule type" value="Genomic_DNA"/>
</dbReference>
<protein>
    <submittedName>
        <fullName evidence="1">Uncharacterized protein</fullName>
    </submittedName>
</protein>
<dbReference type="Proteomes" id="UP000325466">
    <property type="component" value="Unassembled WGS sequence"/>
</dbReference>
<name>A0ABQ0YHH7_9NOCA</name>
<proteinExistence type="predicted"/>
<keyword evidence="2" id="KW-1185">Reference proteome</keyword>
<reference evidence="1 2" key="1">
    <citation type="journal article" date="2018" name="Biodegradation">
        <title>1,4-Dioxane degradation characteristics of Rhodococcus aetherivorans JCM 14343.</title>
        <authorList>
            <person name="Inoue D."/>
            <person name="Tsunoda T."/>
            <person name="Yamamoto N."/>
            <person name="Ike M."/>
            <person name="Sei K."/>
        </authorList>
    </citation>
    <scope>NUCLEOTIDE SEQUENCE [LARGE SCALE GENOMIC DNA]</scope>
    <source>
        <strain evidence="1 2">JCM 14343</strain>
    </source>
</reference>
<gene>
    <name evidence="1" type="ORF">RAJCM14343_1244</name>
</gene>
<evidence type="ECO:0000313" key="2">
    <source>
        <dbReference type="Proteomes" id="UP000325466"/>
    </source>
</evidence>
<evidence type="ECO:0000313" key="1">
    <source>
        <dbReference type="EMBL" id="GES35995.1"/>
    </source>
</evidence>
<organism evidence="1 2">
    <name type="scientific">Rhodococcus aetherivorans</name>
    <dbReference type="NCBI Taxonomy" id="191292"/>
    <lineage>
        <taxon>Bacteria</taxon>
        <taxon>Bacillati</taxon>
        <taxon>Actinomycetota</taxon>
        <taxon>Actinomycetes</taxon>
        <taxon>Mycobacteriales</taxon>
        <taxon>Nocardiaceae</taxon>
        <taxon>Rhodococcus</taxon>
    </lineage>
</organism>